<dbReference type="EMBL" id="CP002588">
    <property type="protein sequence ID" value="AEA47605.1"/>
    <property type="molecule type" value="Genomic_DNA"/>
</dbReference>
<dbReference type="Pfam" id="PF00037">
    <property type="entry name" value="Fer4"/>
    <property type="match status" value="2"/>
</dbReference>
<sequence>MRIAVASGKGGTGKTTIAVNLAYFNSLPLFDLDVEEPNDHIFIAGDVKKEEPVYRPVPVVDSAKCTLCGKCREVCQYNAIVVLKDSVVIFPEICHSCGACSYFCPEEAISENGRQVGKIVEVEGDIKLVYGELAIGEASPVPLIREVKKKVAEKAILDCPPGVSCPMVESIRDADFVVLVAEPSPLSMHDLKLAVEVVRSFNRPFGVVINKHGLPFDIESYCTNEGMPILGRIPFSPEIAKAYSRGKLLFEYKQVFKDIYRTIRDTTEVD</sequence>
<dbReference type="InterPro" id="IPR017900">
    <property type="entry name" value="4Fe4S_Fe_S_CS"/>
</dbReference>
<accession>F2KPS7</accession>
<dbReference type="SUPFAM" id="SSF52540">
    <property type="entry name" value="P-loop containing nucleoside triphosphate hydrolases"/>
    <property type="match status" value="1"/>
</dbReference>
<dbReference type="PANTHER" id="PTHR43063:SF1">
    <property type="entry name" value="4FE-4S CLUSTER CONTAINING PARA FAMILY ATPASE PROTEIN"/>
    <property type="match status" value="1"/>
</dbReference>
<dbReference type="Gene3D" id="3.30.70.20">
    <property type="match status" value="1"/>
</dbReference>
<feature type="domain" description="4Fe-4S ferredoxin-type" evidence="1">
    <location>
        <begin position="86"/>
        <end position="114"/>
    </location>
</feature>
<dbReference type="Gene3D" id="3.40.50.300">
    <property type="entry name" value="P-loop containing nucleotide triphosphate hydrolases"/>
    <property type="match status" value="2"/>
</dbReference>
<dbReference type="eggNOG" id="arCOG04073">
    <property type="taxonomic scope" value="Archaea"/>
</dbReference>
<protein>
    <submittedName>
        <fullName evidence="2">Cobyrinic acid ac-diamide synthase</fullName>
    </submittedName>
</protein>
<dbReference type="InterPro" id="IPR002586">
    <property type="entry name" value="CobQ/CobB/MinD/ParA_Nub-bd_dom"/>
</dbReference>
<dbReference type="KEGG" id="ave:Arcve_1605"/>
<dbReference type="Proteomes" id="UP000008136">
    <property type="component" value="Chromosome"/>
</dbReference>
<dbReference type="AlphaFoldDB" id="F2KPS7"/>
<feature type="domain" description="4Fe-4S ferredoxin-type" evidence="1">
    <location>
        <begin position="56"/>
        <end position="85"/>
    </location>
</feature>
<dbReference type="InterPro" id="IPR027417">
    <property type="entry name" value="P-loop_NTPase"/>
</dbReference>
<dbReference type="HOGENOM" id="CLU_067767_0_0_2"/>
<dbReference type="Pfam" id="PF01656">
    <property type="entry name" value="CbiA"/>
    <property type="match status" value="1"/>
</dbReference>
<dbReference type="OrthoDB" id="65817at2157"/>
<keyword evidence="3" id="KW-1185">Reference proteome</keyword>
<dbReference type="RefSeq" id="WP_013684261.1">
    <property type="nucleotide sequence ID" value="NC_015320.1"/>
</dbReference>
<gene>
    <name evidence="2" type="ordered locus">Arcve_1605</name>
</gene>
<dbReference type="GeneID" id="10394730"/>
<dbReference type="InterPro" id="IPR017896">
    <property type="entry name" value="4Fe4S_Fe-S-bd"/>
</dbReference>
<dbReference type="STRING" id="693661.Arcve_1605"/>
<dbReference type="PANTHER" id="PTHR43063">
    <property type="entry name" value="4FE-4S CLUSTER CONTAINING PARA FAMILY ATPASE PROTEIN"/>
    <property type="match status" value="1"/>
</dbReference>
<organism evidence="2 3">
    <name type="scientific">Archaeoglobus veneficus (strain DSM 11195 / SNP6)</name>
    <dbReference type="NCBI Taxonomy" id="693661"/>
    <lineage>
        <taxon>Archaea</taxon>
        <taxon>Methanobacteriati</taxon>
        <taxon>Methanobacteriota</taxon>
        <taxon>Archaeoglobi</taxon>
        <taxon>Archaeoglobales</taxon>
        <taxon>Archaeoglobaceae</taxon>
        <taxon>Archaeoglobus</taxon>
    </lineage>
</organism>
<name>F2KPS7_ARCVS</name>
<dbReference type="CDD" id="cd03110">
    <property type="entry name" value="SIMIBI_bact_arch"/>
    <property type="match status" value="1"/>
</dbReference>
<evidence type="ECO:0000313" key="2">
    <source>
        <dbReference type="EMBL" id="AEA47605.1"/>
    </source>
</evidence>
<dbReference type="PROSITE" id="PS51379">
    <property type="entry name" value="4FE4S_FER_2"/>
    <property type="match status" value="2"/>
</dbReference>
<dbReference type="GO" id="GO:0016491">
    <property type="term" value="F:oxidoreductase activity"/>
    <property type="evidence" value="ECO:0007669"/>
    <property type="project" value="UniProtKB-ARBA"/>
</dbReference>
<evidence type="ECO:0000313" key="3">
    <source>
        <dbReference type="Proteomes" id="UP000008136"/>
    </source>
</evidence>
<proteinExistence type="predicted"/>
<dbReference type="SUPFAM" id="SSF54862">
    <property type="entry name" value="4Fe-4S ferredoxins"/>
    <property type="match status" value="1"/>
</dbReference>
<evidence type="ECO:0000259" key="1">
    <source>
        <dbReference type="PROSITE" id="PS51379"/>
    </source>
</evidence>
<reference evidence="2 3" key="1">
    <citation type="submission" date="2011-03" db="EMBL/GenBank/DDBJ databases">
        <title>The complete genome of Archaeoglobus veneficus SNP6.</title>
        <authorList>
            <consortium name="US DOE Joint Genome Institute (JGI-PGF)"/>
            <person name="Lucas S."/>
            <person name="Copeland A."/>
            <person name="Lapidus A."/>
            <person name="Bruce D."/>
            <person name="Goodwin L."/>
            <person name="Pitluck S."/>
            <person name="Kyrpides N."/>
            <person name="Mavromatis K."/>
            <person name="Pagani I."/>
            <person name="Ivanova N."/>
            <person name="Mikhailova N."/>
            <person name="Lu M."/>
            <person name="Detter J.C."/>
            <person name="Tapia R."/>
            <person name="Han C."/>
            <person name="Land M."/>
            <person name="Hauser L."/>
            <person name="Markowitz V."/>
            <person name="Cheng J.-F."/>
            <person name="Hugenholtz P."/>
            <person name="Woyke T."/>
            <person name="Wu D."/>
            <person name="Spring S."/>
            <person name="Brambilla E."/>
            <person name="Klenk H.-P."/>
            <person name="Eisen J.A."/>
        </authorList>
    </citation>
    <scope>NUCLEOTIDE SEQUENCE [LARGE SCALE GENOMIC DNA]</scope>
    <source>
        <strain>SNP6</strain>
    </source>
</reference>
<dbReference type="PROSITE" id="PS00198">
    <property type="entry name" value="4FE4S_FER_1"/>
    <property type="match status" value="1"/>
</dbReference>